<dbReference type="InterPro" id="IPR029063">
    <property type="entry name" value="SAM-dependent_MTases_sf"/>
</dbReference>
<accession>A0AAJ4NIG1</accession>
<dbReference type="EC" id="2.1.1.-" evidence="2"/>
<keyword evidence="2" id="KW-0489">Methyltransferase</keyword>
<dbReference type="Proteomes" id="UP000682358">
    <property type="component" value="Chromosome"/>
</dbReference>
<evidence type="ECO:0000313" key="2">
    <source>
        <dbReference type="EMBL" id="QWQ21178.2"/>
    </source>
</evidence>
<keyword evidence="2" id="KW-0808">Transferase</keyword>
<dbReference type="SUPFAM" id="SSF53335">
    <property type="entry name" value="S-adenosyl-L-methionine-dependent methyltransferases"/>
    <property type="match status" value="1"/>
</dbReference>
<dbReference type="Gene3D" id="3.40.50.150">
    <property type="entry name" value="Vaccinia Virus protein VP39"/>
    <property type="match status" value="1"/>
</dbReference>
<dbReference type="GO" id="GO:0032259">
    <property type="term" value="P:methylation"/>
    <property type="evidence" value="ECO:0007669"/>
    <property type="project" value="UniProtKB-KW"/>
</dbReference>
<protein>
    <submittedName>
        <fullName evidence="2">Class I SAM-dependent methyltransferase</fullName>
        <ecNumber evidence="2">2.1.1.-</ecNumber>
    </submittedName>
</protein>
<dbReference type="Pfam" id="PF13847">
    <property type="entry name" value="Methyltransf_31"/>
    <property type="match status" value="1"/>
</dbReference>
<evidence type="ECO:0000259" key="1">
    <source>
        <dbReference type="Pfam" id="PF13847"/>
    </source>
</evidence>
<dbReference type="EMBL" id="CP076405">
    <property type="protein sequence ID" value="QWQ21178.2"/>
    <property type="molecule type" value="Genomic_DNA"/>
</dbReference>
<name>A0AAJ4NIG1_PRORE</name>
<sequence>MLINQIDFAKMYQQHMQQAQRSRKEPEHWDKKAQQMAQTCANPNDPYLVQFRKLMDLTGAETLLDVGCGPGSISLCLANEFKDVIGIDYSRGMLEMAELRAKELAIHHARFEVLAWEDDWSSLPKVDISVASRSTLVDDLKAALLKLNRQTKLRVYTTHTINPTFIDEHIIRKIGREVIRLPTYIYAVNILHQMGINARVDFIKSPKKGGFDSFDTFADSVNWSLKNITPEETAILRKYYDEQTALGKTIPYPSRDWAMVSWDVVDESELTLWFTYPIH</sequence>
<gene>
    <name evidence="2" type="ORF">KOF27_02120</name>
</gene>
<dbReference type="AlphaFoldDB" id="A0AAJ4NIG1"/>
<evidence type="ECO:0000313" key="3">
    <source>
        <dbReference type="Proteomes" id="UP000682358"/>
    </source>
</evidence>
<dbReference type="CDD" id="cd02440">
    <property type="entry name" value="AdoMet_MTases"/>
    <property type="match status" value="1"/>
</dbReference>
<feature type="domain" description="Methyltransferase" evidence="1">
    <location>
        <begin position="60"/>
        <end position="153"/>
    </location>
</feature>
<dbReference type="GO" id="GO:0008168">
    <property type="term" value="F:methyltransferase activity"/>
    <property type="evidence" value="ECO:0007669"/>
    <property type="project" value="UniProtKB-KW"/>
</dbReference>
<reference evidence="2" key="1">
    <citation type="submission" date="2021-06" db="EMBL/GenBank/DDBJ databases">
        <title>Emergence of genetically related NDM-1-producing Providencia rettgeri strains in Argentina.</title>
        <authorList>
            <person name="Pasteran F."/>
            <person name="Meo A."/>
            <person name="Gomez S."/>
            <person name="Derdoy L."/>
            <person name="Albronoz E."/>
            <person name="Faccone D."/>
            <person name="Guerriero L."/>
            <person name="Archuby D."/>
            <person name="Tarzia A."/>
            <person name="Lopez M."/>
            <person name="Corso A."/>
        </authorList>
    </citation>
    <scope>NUCLEOTIDE SEQUENCE</scope>
    <source>
        <strain evidence="2">PreM15628</strain>
    </source>
</reference>
<dbReference type="InterPro" id="IPR025714">
    <property type="entry name" value="Methyltranfer_dom"/>
</dbReference>
<proteinExistence type="predicted"/>
<organism evidence="2 3">
    <name type="scientific">Providencia rettgeri</name>
    <dbReference type="NCBI Taxonomy" id="587"/>
    <lineage>
        <taxon>Bacteria</taxon>
        <taxon>Pseudomonadati</taxon>
        <taxon>Pseudomonadota</taxon>
        <taxon>Gammaproteobacteria</taxon>
        <taxon>Enterobacterales</taxon>
        <taxon>Morganellaceae</taxon>
        <taxon>Providencia</taxon>
    </lineage>
</organism>